<dbReference type="EMBL" id="CP108313">
    <property type="protein sequence ID" value="WTW67196.1"/>
    <property type="molecule type" value="Genomic_DNA"/>
</dbReference>
<accession>A0AAU2VI52</accession>
<dbReference type="Pfam" id="PF05336">
    <property type="entry name" value="rhaM"/>
    <property type="match status" value="1"/>
</dbReference>
<dbReference type="AlphaFoldDB" id="A0AAU2VI52"/>
<evidence type="ECO:0000313" key="1">
    <source>
        <dbReference type="EMBL" id="WTW67196.1"/>
    </source>
</evidence>
<dbReference type="Gene3D" id="3.30.70.100">
    <property type="match status" value="1"/>
</dbReference>
<reference evidence="1" key="1">
    <citation type="submission" date="2022-10" db="EMBL/GenBank/DDBJ databases">
        <title>The complete genomes of actinobacterial strains from the NBC collection.</title>
        <authorList>
            <person name="Joergensen T.S."/>
            <person name="Alvarez Arevalo M."/>
            <person name="Sterndorff E.B."/>
            <person name="Faurdal D."/>
            <person name="Vuksanovic O."/>
            <person name="Mourched A.-S."/>
            <person name="Charusanti P."/>
            <person name="Shaw S."/>
            <person name="Blin K."/>
            <person name="Weber T."/>
        </authorList>
    </citation>
    <scope>NUCLEOTIDE SEQUENCE</scope>
    <source>
        <strain evidence="1">NBC_00008</strain>
    </source>
</reference>
<name>A0AAU2VI52_9ACTN</name>
<organism evidence="1">
    <name type="scientific">Streptomyces sp. NBC_00008</name>
    <dbReference type="NCBI Taxonomy" id="2903610"/>
    <lineage>
        <taxon>Bacteria</taxon>
        <taxon>Bacillati</taxon>
        <taxon>Actinomycetota</taxon>
        <taxon>Actinomycetes</taxon>
        <taxon>Kitasatosporales</taxon>
        <taxon>Streptomycetaceae</taxon>
        <taxon>Streptomyces</taxon>
    </lineage>
</organism>
<dbReference type="InterPro" id="IPR008000">
    <property type="entry name" value="Rham/fucose_mutarotase"/>
</dbReference>
<protein>
    <submittedName>
        <fullName evidence="1">L-rhamnose mutarotase</fullName>
    </submittedName>
</protein>
<dbReference type="SUPFAM" id="SSF54909">
    <property type="entry name" value="Dimeric alpha+beta barrel"/>
    <property type="match status" value="1"/>
</dbReference>
<dbReference type="GO" id="GO:0016857">
    <property type="term" value="F:racemase and epimerase activity, acting on carbohydrates and derivatives"/>
    <property type="evidence" value="ECO:0007669"/>
    <property type="project" value="InterPro"/>
</dbReference>
<dbReference type="InterPro" id="IPR011008">
    <property type="entry name" value="Dimeric_a/b-barrel"/>
</dbReference>
<proteinExistence type="predicted"/>
<gene>
    <name evidence="1" type="ORF">OG398_02345</name>
</gene>
<sequence>MRIALHTKVRADRIAQYEAAHREVPAELTRAIRAAGATSWTIWRSGTELFHVIECEDYARLLAELEELPVNVAWQARMDELLDVTHDYSSDGAEAGLPVAWEL</sequence>